<evidence type="ECO:0000256" key="1">
    <source>
        <dbReference type="SAM" id="SignalP"/>
    </source>
</evidence>
<dbReference type="InterPro" id="IPR010466">
    <property type="entry name" value="DUF1058"/>
</dbReference>
<reference evidence="2 3" key="1">
    <citation type="submission" date="2019-02" db="EMBL/GenBank/DDBJ databases">
        <title>The genomic architecture of introgression among sibling species of bacteria.</title>
        <authorList>
            <person name="Cavassim M.I.A."/>
            <person name="Moeskjaer S."/>
            <person name="Moslemi C."/>
            <person name="Fields B."/>
            <person name="Bachmann A."/>
            <person name="Vilhjalmsson B."/>
            <person name="Schierup M.H."/>
            <person name="Young J.P.W."/>
            <person name="Andersen S.U."/>
        </authorList>
    </citation>
    <scope>NUCLEOTIDE SEQUENCE [LARGE SCALE GENOMIC DNA]</scope>
    <source>
        <strain evidence="2 3">SM145A</strain>
    </source>
</reference>
<evidence type="ECO:0000313" key="3">
    <source>
        <dbReference type="Proteomes" id="UP000293652"/>
    </source>
</evidence>
<accession>A0A4Q8XNB1</accession>
<gene>
    <name evidence="2" type="ORF">ELI03_36120</name>
</gene>
<keyword evidence="1" id="KW-0732">Signal</keyword>
<dbReference type="RefSeq" id="WP_130751423.1">
    <property type="nucleotide sequence ID" value="NZ_SIPC01000013.1"/>
</dbReference>
<comment type="caution">
    <text evidence="2">The sequence shown here is derived from an EMBL/GenBank/DDBJ whole genome shotgun (WGS) entry which is preliminary data.</text>
</comment>
<name>A0A4Q8XNB1_RHILE</name>
<dbReference type="AlphaFoldDB" id="A0A4Q8XNB1"/>
<feature type="chain" id="PRO_5020635437" description="Aspartyl-trna synthetase" evidence="1">
    <location>
        <begin position="27"/>
        <end position="184"/>
    </location>
</feature>
<evidence type="ECO:0000313" key="2">
    <source>
        <dbReference type="EMBL" id="TAX63651.1"/>
    </source>
</evidence>
<protein>
    <recommendedName>
        <fullName evidence="4">Aspartyl-trna synthetase</fullName>
    </recommendedName>
</protein>
<evidence type="ECO:0008006" key="4">
    <source>
        <dbReference type="Google" id="ProtNLM"/>
    </source>
</evidence>
<organism evidence="2 3">
    <name type="scientific">Rhizobium leguminosarum</name>
    <dbReference type="NCBI Taxonomy" id="384"/>
    <lineage>
        <taxon>Bacteria</taxon>
        <taxon>Pseudomonadati</taxon>
        <taxon>Pseudomonadota</taxon>
        <taxon>Alphaproteobacteria</taxon>
        <taxon>Hyphomicrobiales</taxon>
        <taxon>Rhizobiaceae</taxon>
        <taxon>Rhizobium/Agrobacterium group</taxon>
        <taxon>Rhizobium</taxon>
    </lineage>
</organism>
<dbReference type="EMBL" id="SIPC01000013">
    <property type="protein sequence ID" value="TAX63651.1"/>
    <property type="molecule type" value="Genomic_DNA"/>
</dbReference>
<dbReference type="Proteomes" id="UP000293652">
    <property type="component" value="Unassembled WGS sequence"/>
</dbReference>
<dbReference type="Gene3D" id="2.30.30.40">
    <property type="entry name" value="SH3 Domains"/>
    <property type="match status" value="1"/>
</dbReference>
<sequence length="184" mass="20567">MLLGKILLKFGLSIAAIMPFHSISNATLSAAASSDWTAKGRETGLPIPRFVSLKTTRARMRIGPAFEYAVKWLYQASGLPLEITEEYGNWRQVRDCDGVSGWMHQSLLSSNRTAIVGPWLKQMTALRIQARENSFVKAKLEPRVRVQILSCTLSWCNVAITEDHISGFIEKSALWGVYPQEVVN</sequence>
<dbReference type="Pfam" id="PF06347">
    <property type="entry name" value="SH3_4"/>
    <property type="match status" value="2"/>
</dbReference>
<feature type="signal peptide" evidence="1">
    <location>
        <begin position="1"/>
        <end position="26"/>
    </location>
</feature>
<proteinExistence type="predicted"/>